<dbReference type="Proteomes" id="UP000631670">
    <property type="component" value="Unassembled WGS sequence"/>
</dbReference>
<evidence type="ECO:0000313" key="2">
    <source>
        <dbReference type="EMBL" id="MBE1493745.1"/>
    </source>
</evidence>
<feature type="compositionally biased region" description="Basic and acidic residues" evidence="1">
    <location>
        <begin position="22"/>
        <end position="37"/>
    </location>
</feature>
<feature type="region of interest" description="Disordered" evidence="1">
    <location>
        <begin position="1"/>
        <end position="37"/>
    </location>
</feature>
<protein>
    <submittedName>
        <fullName evidence="2">Uncharacterized protein</fullName>
    </submittedName>
</protein>
<evidence type="ECO:0000313" key="3">
    <source>
        <dbReference type="Proteomes" id="UP000631670"/>
    </source>
</evidence>
<evidence type="ECO:0000256" key="1">
    <source>
        <dbReference type="SAM" id="MobiDB-lite"/>
    </source>
</evidence>
<comment type="caution">
    <text evidence="2">The sequence shown here is derived from an EMBL/GenBank/DDBJ whole genome shotgun (WGS) entry which is preliminary data.</text>
</comment>
<gene>
    <name evidence="2" type="ORF">H4696_000845</name>
</gene>
<keyword evidence="3" id="KW-1185">Reference proteome</keyword>
<organism evidence="2 3">
    <name type="scientific">Amycolatopsis lexingtonensis</name>
    <dbReference type="NCBI Taxonomy" id="218822"/>
    <lineage>
        <taxon>Bacteria</taxon>
        <taxon>Bacillati</taxon>
        <taxon>Actinomycetota</taxon>
        <taxon>Actinomycetes</taxon>
        <taxon>Pseudonocardiales</taxon>
        <taxon>Pseudonocardiaceae</taxon>
        <taxon>Amycolatopsis</taxon>
    </lineage>
</organism>
<reference evidence="2 3" key="1">
    <citation type="submission" date="2020-10" db="EMBL/GenBank/DDBJ databases">
        <title>Sequencing the genomes of 1000 actinobacteria strains.</title>
        <authorList>
            <person name="Klenk H.-P."/>
        </authorList>
    </citation>
    <scope>NUCLEOTIDE SEQUENCE [LARGE SCALE GENOMIC DNA]</scope>
    <source>
        <strain evidence="2 3">DSM 44653</strain>
    </source>
</reference>
<sequence>MPTPASLPAEPASPRRAVVAGADRHGAAYREHDWRSP</sequence>
<accession>A0ABR9HS48</accession>
<name>A0ABR9HS48_9PSEU</name>
<dbReference type="EMBL" id="JADBEG010000001">
    <property type="protein sequence ID" value="MBE1493745.1"/>
    <property type="molecule type" value="Genomic_DNA"/>
</dbReference>
<proteinExistence type="predicted"/>